<dbReference type="Proteomes" id="UP001165960">
    <property type="component" value="Unassembled WGS sequence"/>
</dbReference>
<evidence type="ECO:0000313" key="1">
    <source>
        <dbReference type="EMBL" id="KAJ9048981.1"/>
    </source>
</evidence>
<gene>
    <name evidence="1" type="primary">WDHD1_2</name>
    <name evidence="1" type="ORF">DSO57_1029239</name>
</gene>
<name>A0ACC2RG16_9FUNG</name>
<comment type="caution">
    <text evidence="1">The sequence shown here is derived from an EMBL/GenBank/DDBJ whole genome shotgun (WGS) entry which is preliminary data.</text>
</comment>
<sequence>MAIDKRPTIHSAHCEGHTSVAFSVDGRNIFTAGCDNLIRSFDASSEARTKEAKTLNCHSSPITSLVITADYLITASEDMVVRRIDVKTFEPSQPLVHSSQNVHGLVKTDTRRHGSCKVGVLADGTIIKVADVKTKEGTILTGLPHPAISAAFDPDGKGVVALTTMGSLVRWELTSTSSFPTLIKQSAARTSDLKEPCEIAMHPTGQFLAVPASRQGHVKIIDPRTLEEIRNLPFGHDKMVSLIQWSPNGQFLATCGQDQFLTIWKVNTWTKCLVLEIPATATSMAWSPTRNMLALATDLGGLMVFDQLLSSIHGAGKHDWATVVDLDQLSETDDIDDFMRQDAGKELDLSLEELSLEDVPVALQSSFTPGSTQMETSDWQFLTYNSVGGILANSKAVKPLYSVKFHDKEKYSDYQFSDLRRYTLASISAHGALFAMQGYLFYRPHADSDPRSTWEALLPPGEDVLAVVATPRGPIICTSRGHARFFTCLGLQYQVSTLPSPTLLSMASDQADRLLYVYHRGAEPANLRLGYSLFDLGSMQVLGRGVLTLSPGAALEWVGFSQDGIPACSDSEGLVQVLANPSAASWLPVLRIDPGQLFPFSVERGQLFCLRISSDPSWIEHPLIRQIPWQATPVITRHGSREESDFLLARLETQLESGNLPQRHLIEDRLLLSLINGACKADRQKQAVELAMMLNRLESFCFAEKIVLSHGMEDALSRIKQIHAVKASLVNENAVQDAEPTEQIAMPLQQAKRHIPSVSPEPLPRKQKIKEKSSNPFAVSMKHGTRPTSDRPPKRLPAADYDDLDMPILKTPVLKTPKATILASPHVIGKNAEASPMSSNTMTPNAKRPARQVICNLPISDDSD</sequence>
<dbReference type="EMBL" id="QTSX02007291">
    <property type="protein sequence ID" value="KAJ9048981.1"/>
    <property type="molecule type" value="Genomic_DNA"/>
</dbReference>
<reference evidence="1" key="1">
    <citation type="submission" date="2022-04" db="EMBL/GenBank/DDBJ databases">
        <title>Genome of the entomopathogenic fungus Entomophthora muscae.</title>
        <authorList>
            <person name="Elya C."/>
            <person name="Lovett B.R."/>
            <person name="Lee E."/>
            <person name="Macias A.M."/>
            <person name="Hajek A.E."/>
            <person name="De Bivort B.L."/>
            <person name="Kasson M.T."/>
            <person name="De Fine Licht H.H."/>
            <person name="Stajich J.E."/>
        </authorList>
    </citation>
    <scope>NUCLEOTIDE SEQUENCE</scope>
    <source>
        <strain evidence="1">Berkeley</strain>
    </source>
</reference>
<protein>
    <submittedName>
        <fullName evidence="1">WD repeat and HMG-box DNA binding-domain containing protein 1</fullName>
    </submittedName>
</protein>
<accession>A0ACC2RG16</accession>
<evidence type="ECO:0000313" key="2">
    <source>
        <dbReference type="Proteomes" id="UP001165960"/>
    </source>
</evidence>
<keyword evidence="2" id="KW-1185">Reference proteome</keyword>
<organism evidence="1 2">
    <name type="scientific">Entomophthora muscae</name>
    <dbReference type="NCBI Taxonomy" id="34485"/>
    <lineage>
        <taxon>Eukaryota</taxon>
        <taxon>Fungi</taxon>
        <taxon>Fungi incertae sedis</taxon>
        <taxon>Zoopagomycota</taxon>
        <taxon>Entomophthoromycotina</taxon>
        <taxon>Entomophthoromycetes</taxon>
        <taxon>Entomophthorales</taxon>
        <taxon>Entomophthoraceae</taxon>
        <taxon>Entomophthora</taxon>
    </lineage>
</organism>
<proteinExistence type="predicted"/>